<dbReference type="RefSeq" id="XP_009176507.1">
    <property type="nucleotide sequence ID" value="XM_009178243.1"/>
</dbReference>
<proteinExistence type="predicted"/>
<gene>
    <name evidence="1" type="ORF">T265_11560</name>
</gene>
<reference evidence="1 2" key="1">
    <citation type="submission" date="2013-11" db="EMBL/GenBank/DDBJ databases">
        <title>Opisthorchis viverrini - life in the bile duct.</title>
        <authorList>
            <person name="Young N.D."/>
            <person name="Nagarajan N."/>
            <person name="Lin S.J."/>
            <person name="Korhonen P.K."/>
            <person name="Jex A.R."/>
            <person name="Hall R.S."/>
            <person name="Safavi-Hemami H."/>
            <person name="Kaewkong W."/>
            <person name="Bertrand D."/>
            <person name="Gao S."/>
            <person name="Seet Q."/>
            <person name="Wongkham S."/>
            <person name="Teh B.T."/>
            <person name="Wongkham C."/>
            <person name="Intapan P.M."/>
            <person name="Maleewong W."/>
            <person name="Yang X."/>
            <person name="Hu M."/>
            <person name="Wang Z."/>
            <person name="Hofmann A."/>
            <person name="Sternberg P.W."/>
            <person name="Tan P."/>
            <person name="Wang J."/>
            <person name="Gasser R.B."/>
        </authorList>
    </citation>
    <scope>NUCLEOTIDE SEQUENCE [LARGE SCALE GENOMIC DNA]</scope>
</reference>
<dbReference type="KEGG" id="ovi:T265_11560"/>
<dbReference type="CTD" id="20325728"/>
<name>A0A074Z946_OPIVI</name>
<evidence type="ECO:0000313" key="2">
    <source>
        <dbReference type="Proteomes" id="UP000054324"/>
    </source>
</evidence>
<evidence type="ECO:0000313" key="1">
    <source>
        <dbReference type="EMBL" id="KER19750.1"/>
    </source>
</evidence>
<dbReference type="EMBL" id="KL597144">
    <property type="protein sequence ID" value="KER19750.1"/>
    <property type="molecule type" value="Genomic_DNA"/>
</dbReference>
<organism evidence="1 2">
    <name type="scientific">Opisthorchis viverrini</name>
    <name type="common">Southeast Asian liver fluke</name>
    <dbReference type="NCBI Taxonomy" id="6198"/>
    <lineage>
        <taxon>Eukaryota</taxon>
        <taxon>Metazoa</taxon>
        <taxon>Spiralia</taxon>
        <taxon>Lophotrochozoa</taxon>
        <taxon>Platyhelminthes</taxon>
        <taxon>Trematoda</taxon>
        <taxon>Digenea</taxon>
        <taxon>Opisthorchiida</taxon>
        <taxon>Opisthorchiata</taxon>
        <taxon>Opisthorchiidae</taxon>
        <taxon>Opisthorchis</taxon>
    </lineage>
</organism>
<dbReference type="AlphaFoldDB" id="A0A074Z946"/>
<protein>
    <submittedName>
        <fullName evidence="1">Uncharacterized protein</fullName>
    </submittedName>
</protein>
<dbReference type="Proteomes" id="UP000054324">
    <property type="component" value="Unassembled WGS sequence"/>
</dbReference>
<accession>A0A074Z946</accession>
<sequence length="208" mass="23650">MIMIYCCDIRLRWKLCWDCILPWATCLGWKTTKRLLINSEHAPCPRFSFGFGLNVKKDVDKFGPVKREREGTPKQGPIAKLTAALDNPLGKASIGKSPPECCQGQGQREERKPWIYGFTNQHSGSILAPKFPRWVLFLPSNGCRSPERRKQERCSLSSQRAGSKLACLSTPIKCLKLLGTGFWMERRQPSEEGYSTQKLPKMRKIFAS</sequence>
<dbReference type="GeneID" id="20325728"/>
<keyword evidence="2" id="KW-1185">Reference proteome</keyword>